<dbReference type="AlphaFoldDB" id="A0A420TJ33"/>
<feature type="region of interest" description="Disordered" evidence="3">
    <location>
        <begin position="55"/>
        <end position="102"/>
    </location>
</feature>
<feature type="compositionally biased region" description="Polar residues" evidence="3">
    <location>
        <begin position="69"/>
        <end position="101"/>
    </location>
</feature>
<protein>
    <recommendedName>
        <fullName evidence="6">Transcription factor domain-containing protein</fullName>
    </recommendedName>
</protein>
<dbReference type="GO" id="GO:0045944">
    <property type="term" value="P:positive regulation of transcription by RNA polymerase II"/>
    <property type="evidence" value="ECO:0007669"/>
    <property type="project" value="TreeGrafter"/>
</dbReference>
<proteinExistence type="predicted"/>
<evidence type="ECO:0000256" key="2">
    <source>
        <dbReference type="ARBA" id="ARBA00023242"/>
    </source>
</evidence>
<dbReference type="EMBL" id="MRDB01000015">
    <property type="protein sequence ID" value="RKL41532.1"/>
    <property type="molecule type" value="Genomic_DNA"/>
</dbReference>
<evidence type="ECO:0000313" key="5">
    <source>
        <dbReference type="Proteomes" id="UP000283569"/>
    </source>
</evidence>
<evidence type="ECO:0000256" key="1">
    <source>
        <dbReference type="ARBA" id="ARBA00004123"/>
    </source>
</evidence>
<dbReference type="PANTHER" id="PTHR37534">
    <property type="entry name" value="TRANSCRIPTIONAL ACTIVATOR PROTEIN UGA3"/>
    <property type="match status" value="1"/>
</dbReference>
<gene>
    <name evidence="4" type="ORF">BFJ72_g5424</name>
</gene>
<comment type="subcellular location">
    <subcellularLocation>
        <location evidence="1">Nucleus</location>
    </subcellularLocation>
</comment>
<sequence>MSGCRVVLPVIKFIDETELIVDGYLVLADHSKSSPDAVENESGLQAVFSQCPSAPGQCSDEELSPNGYHASNASDPVPLQLTSPTSRDQTSPGDCQTSPQGSGWGDFLDQSPAVFLTPNEANLLNRFTQVVGQWMDLSDLSQTWSKLVPHFAIRASLVKECCVACAAKQLALSNPQSPGTEEWMRQAQSSYSIAIAQLIRHVSIDCPAPSPETFVATVLCSVYEMMDATGSDWQAHLEGISQIGKIRGINGTCGGLEEAGFWCFARQEVVCCLINRSKPRIDPESWYEILGQRTEVGREDMANRRYALQ</sequence>
<dbReference type="Proteomes" id="UP000283569">
    <property type="component" value="Unassembled WGS sequence"/>
</dbReference>
<keyword evidence="2" id="KW-0539">Nucleus</keyword>
<evidence type="ECO:0000313" key="4">
    <source>
        <dbReference type="EMBL" id="RKL41532.1"/>
    </source>
</evidence>
<organism evidence="4 5">
    <name type="scientific">Gibberella intermedia</name>
    <name type="common">Bulb rot disease fungus</name>
    <name type="synonym">Fusarium proliferatum</name>
    <dbReference type="NCBI Taxonomy" id="948311"/>
    <lineage>
        <taxon>Eukaryota</taxon>
        <taxon>Fungi</taxon>
        <taxon>Dikarya</taxon>
        <taxon>Ascomycota</taxon>
        <taxon>Pezizomycotina</taxon>
        <taxon>Sordariomycetes</taxon>
        <taxon>Hypocreomycetidae</taxon>
        <taxon>Hypocreales</taxon>
        <taxon>Nectriaceae</taxon>
        <taxon>Fusarium</taxon>
        <taxon>Fusarium fujikuroi species complex</taxon>
    </lineage>
</organism>
<dbReference type="GO" id="GO:0003700">
    <property type="term" value="F:DNA-binding transcription factor activity"/>
    <property type="evidence" value="ECO:0007669"/>
    <property type="project" value="TreeGrafter"/>
</dbReference>
<comment type="caution">
    <text evidence="4">The sequence shown here is derived from an EMBL/GenBank/DDBJ whole genome shotgun (WGS) entry which is preliminary data.</text>
</comment>
<dbReference type="PANTHER" id="PTHR37534:SF2">
    <property type="entry name" value="N-ACETYLTRANSFERASE DOMAIN-CONTAINING PROTEIN"/>
    <property type="match status" value="1"/>
</dbReference>
<dbReference type="InterPro" id="IPR021858">
    <property type="entry name" value="Fun_TF"/>
</dbReference>
<dbReference type="Pfam" id="PF11951">
    <property type="entry name" value="Fungal_trans_2"/>
    <property type="match status" value="1"/>
</dbReference>
<accession>A0A420TJ33</accession>
<evidence type="ECO:0008006" key="6">
    <source>
        <dbReference type="Google" id="ProtNLM"/>
    </source>
</evidence>
<evidence type="ECO:0000256" key="3">
    <source>
        <dbReference type="SAM" id="MobiDB-lite"/>
    </source>
</evidence>
<dbReference type="GO" id="GO:0000976">
    <property type="term" value="F:transcription cis-regulatory region binding"/>
    <property type="evidence" value="ECO:0007669"/>
    <property type="project" value="TreeGrafter"/>
</dbReference>
<dbReference type="GO" id="GO:0005634">
    <property type="term" value="C:nucleus"/>
    <property type="evidence" value="ECO:0007669"/>
    <property type="project" value="UniProtKB-SubCell"/>
</dbReference>
<reference evidence="4 5" key="1">
    <citation type="journal article" date="2018" name="Sci. Rep.">
        <title>Characterisation of pathogen-specific regions and novel effector candidates in Fusarium oxysporum f. sp. cepae.</title>
        <authorList>
            <person name="Armitage A.D."/>
            <person name="Taylor A."/>
            <person name="Sobczyk M.K."/>
            <person name="Baxter L."/>
            <person name="Greenfield B.P."/>
            <person name="Bates H.J."/>
            <person name="Wilson F."/>
            <person name="Jackson A.C."/>
            <person name="Ott S."/>
            <person name="Harrison R.J."/>
            <person name="Clarkson J.P."/>
        </authorList>
    </citation>
    <scope>NUCLEOTIDE SEQUENCE [LARGE SCALE GENOMIC DNA]</scope>
    <source>
        <strain evidence="4 5">Fp_A8</strain>
    </source>
</reference>
<name>A0A420TJ33_GIBIN</name>